<dbReference type="InterPro" id="IPR051683">
    <property type="entry name" value="Enoyl-CoA_Hydratase/Isomerase"/>
</dbReference>
<dbReference type="PROSITE" id="PS00166">
    <property type="entry name" value="ENOYL_COA_HYDRATASE"/>
    <property type="match status" value="1"/>
</dbReference>
<comment type="caution">
    <text evidence="3">The sequence shown here is derived from an EMBL/GenBank/DDBJ whole genome shotgun (WGS) entry which is preliminary data.</text>
</comment>
<evidence type="ECO:0000313" key="3">
    <source>
        <dbReference type="EMBL" id="MBN7817840.1"/>
    </source>
</evidence>
<accession>A0ABS3CNN3</accession>
<protein>
    <submittedName>
        <fullName evidence="3">Enoyl-CoA hydratase/isomerase family protein</fullName>
    </submittedName>
</protein>
<gene>
    <name evidence="3" type="ORF">J0A69_20525</name>
</gene>
<dbReference type="PANTHER" id="PTHR42964:SF1">
    <property type="entry name" value="POLYKETIDE BIOSYNTHESIS ENOYL-COA HYDRATASE PKSH-RELATED"/>
    <property type="match status" value="1"/>
</dbReference>
<dbReference type="InterPro" id="IPR001753">
    <property type="entry name" value="Enoyl-CoA_hydra/iso"/>
</dbReference>
<evidence type="ECO:0000256" key="1">
    <source>
        <dbReference type="ARBA" id="ARBA00005254"/>
    </source>
</evidence>
<dbReference type="PANTHER" id="PTHR42964">
    <property type="entry name" value="ENOYL-COA HYDRATASE"/>
    <property type="match status" value="1"/>
</dbReference>
<evidence type="ECO:0000256" key="2">
    <source>
        <dbReference type="RuleBase" id="RU003707"/>
    </source>
</evidence>
<dbReference type="RefSeq" id="WP_206588505.1">
    <property type="nucleotide sequence ID" value="NZ_JAFKCU010000007.1"/>
</dbReference>
<dbReference type="SUPFAM" id="SSF52096">
    <property type="entry name" value="ClpP/crotonase"/>
    <property type="match status" value="1"/>
</dbReference>
<dbReference type="InterPro" id="IPR018376">
    <property type="entry name" value="Enoyl-CoA_hyd/isom_CS"/>
</dbReference>
<dbReference type="InterPro" id="IPR029045">
    <property type="entry name" value="ClpP/crotonase-like_dom_sf"/>
</dbReference>
<proteinExistence type="inferred from homology"/>
<dbReference type="Pfam" id="PF00378">
    <property type="entry name" value="ECH_1"/>
    <property type="match status" value="1"/>
</dbReference>
<dbReference type="Gene3D" id="3.90.226.10">
    <property type="entry name" value="2-enoyl-CoA Hydratase, Chain A, domain 1"/>
    <property type="match status" value="1"/>
</dbReference>
<dbReference type="EMBL" id="JAFKCU010000007">
    <property type="protein sequence ID" value="MBN7817840.1"/>
    <property type="molecule type" value="Genomic_DNA"/>
</dbReference>
<evidence type="ECO:0000313" key="4">
    <source>
        <dbReference type="Proteomes" id="UP000664480"/>
    </source>
</evidence>
<name>A0ABS3CNN3_9BACT</name>
<sequence length="258" mass="28162">MTDAVLTRVEGRIGFIKLNRPEKRNALSPELITGLHEAFVGMNQNESVKVIILEAEGKAFCAGADLAYLQQLQNYSYVENLEDSTHLKNLFTLIYTLPKVVIAQVQGHALAGGCGLATVCDFAFSVPNALFGYTEVRIGFVPALVAVFLMEQIGGAKTQELLLSGELISAAKAAELGMITEVCHDEFLQKTVLDFANKLISQNSGFSMATTKTLLRSLRQDQREKALAHAAEINAKARSHEDCVKGISSFLNKTNPDW</sequence>
<dbReference type="CDD" id="cd06558">
    <property type="entry name" value="crotonase-like"/>
    <property type="match status" value="1"/>
</dbReference>
<keyword evidence="4" id="KW-1185">Reference proteome</keyword>
<reference evidence="3 4" key="1">
    <citation type="submission" date="2021-03" db="EMBL/GenBank/DDBJ databases">
        <title>novel species isolated from a fishpond in China.</title>
        <authorList>
            <person name="Lu H."/>
            <person name="Cai Z."/>
        </authorList>
    </citation>
    <scope>NUCLEOTIDE SEQUENCE [LARGE SCALE GENOMIC DNA]</scope>
    <source>
        <strain evidence="3 4">YJ13C</strain>
    </source>
</reference>
<comment type="similarity">
    <text evidence="1 2">Belongs to the enoyl-CoA hydratase/isomerase family.</text>
</comment>
<organism evidence="3 4">
    <name type="scientific">Algoriphagus pacificus</name>
    <dbReference type="NCBI Taxonomy" id="2811234"/>
    <lineage>
        <taxon>Bacteria</taxon>
        <taxon>Pseudomonadati</taxon>
        <taxon>Bacteroidota</taxon>
        <taxon>Cytophagia</taxon>
        <taxon>Cytophagales</taxon>
        <taxon>Cyclobacteriaceae</taxon>
        <taxon>Algoriphagus</taxon>
    </lineage>
</organism>
<dbReference type="Proteomes" id="UP000664480">
    <property type="component" value="Unassembled WGS sequence"/>
</dbReference>
<dbReference type="InterPro" id="IPR014748">
    <property type="entry name" value="Enoyl-CoA_hydra_C"/>
</dbReference>
<dbReference type="Gene3D" id="1.10.12.10">
    <property type="entry name" value="Lyase 2-enoyl-coa Hydratase, Chain A, domain 2"/>
    <property type="match status" value="1"/>
</dbReference>